<dbReference type="GO" id="GO:0016020">
    <property type="term" value="C:membrane"/>
    <property type="evidence" value="ECO:0007669"/>
    <property type="project" value="UniProtKB-SubCell"/>
</dbReference>
<evidence type="ECO:0000313" key="6">
    <source>
        <dbReference type="EMBL" id="KAJ3212589.1"/>
    </source>
</evidence>
<comment type="subcellular location">
    <subcellularLocation>
        <location evidence="1">Membrane</location>
        <topology evidence="1">Multi-pass membrane protein</topology>
    </subcellularLocation>
</comment>
<dbReference type="EMBL" id="JADGJW010000772">
    <property type="protein sequence ID" value="KAJ3212589.1"/>
    <property type="molecule type" value="Genomic_DNA"/>
</dbReference>
<dbReference type="PANTHER" id="PTHR21433:SF0">
    <property type="entry name" value="TRANSMEMBRANE PROTEIN 120 HOMOLOG"/>
    <property type="match status" value="1"/>
</dbReference>
<keyword evidence="4" id="KW-1133">Transmembrane helix</keyword>
<accession>A0AAD5TWJ0</accession>
<name>A0AAD5TWJ0_9FUNG</name>
<comment type="similarity">
    <text evidence="2">Belongs to the TMEM120 family.</text>
</comment>
<dbReference type="Proteomes" id="UP001211065">
    <property type="component" value="Unassembled WGS sequence"/>
</dbReference>
<dbReference type="PANTHER" id="PTHR21433">
    <property type="entry name" value="TRANSMEMBRANE PROTEIN INDUCED BY TUMOR NECROSIS FACTOR ALPHA"/>
    <property type="match status" value="1"/>
</dbReference>
<evidence type="ECO:0000313" key="7">
    <source>
        <dbReference type="Proteomes" id="UP001211065"/>
    </source>
</evidence>
<evidence type="ECO:0000256" key="1">
    <source>
        <dbReference type="ARBA" id="ARBA00004141"/>
    </source>
</evidence>
<keyword evidence="7" id="KW-1185">Reference proteome</keyword>
<keyword evidence="3" id="KW-0812">Transmembrane</keyword>
<evidence type="ECO:0000256" key="4">
    <source>
        <dbReference type="ARBA" id="ARBA00022989"/>
    </source>
</evidence>
<dbReference type="InterPro" id="IPR012926">
    <property type="entry name" value="TMEM120A/B"/>
</dbReference>
<sequence>MALIWPTTPFYVEFRKSLLIYVIYLQFTQYLQYRYQVQRLYTLVAMNRAGPMETVQGDGVHADRLSFEFWILVPFLCAAQFCIKKIKKEKREFLLIILY</sequence>
<evidence type="ECO:0000256" key="3">
    <source>
        <dbReference type="ARBA" id="ARBA00022692"/>
    </source>
</evidence>
<protein>
    <submittedName>
        <fullName evidence="6">Uncharacterized protein</fullName>
    </submittedName>
</protein>
<gene>
    <name evidence="6" type="ORF">HK099_007704</name>
</gene>
<comment type="caution">
    <text evidence="6">The sequence shown here is derived from an EMBL/GenBank/DDBJ whole genome shotgun (WGS) entry which is preliminary data.</text>
</comment>
<keyword evidence="5" id="KW-0472">Membrane</keyword>
<dbReference type="Pfam" id="PF07851">
    <property type="entry name" value="TMEM120A-B"/>
    <property type="match status" value="1"/>
</dbReference>
<dbReference type="AlphaFoldDB" id="A0AAD5TWJ0"/>
<reference evidence="6" key="1">
    <citation type="submission" date="2020-05" db="EMBL/GenBank/DDBJ databases">
        <title>Phylogenomic resolution of chytrid fungi.</title>
        <authorList>
            <person name="Stajich J.E."/>
            <person name="Amses K."/>
            <person name="Simmons R."/>
            <person name="Seto K."/>
            <person name="Myers J."/>
            <person name="Bonds A."/>
            <person name="Quandt C.A."/>
            <person name="Barry K."/>
            <person name="Liu P."/>
            <person name="Grigoriev I."/>
            <person name="Longcore J.E."/>
            <person name="James T.Y."/>
        </authorList>
    </citation>
    <scope>NUCLEOTIDE SEQUENCE</scope>
    <source>
        <strain evidence="6">JEL0476</strain>
    </source>
</reference>
<organism evidence="6 7">
    <name type="scientific">Clydaea vesicula</name>
    <dbReference type="NCBI Taxonomy" id="447962"/>
    <lineage>
        <taxon>Eukaryota</taxon>
        <taxon>Fungi</taxon>
        <taxon>Fungi incertae sedis</taxon>
        <taxon>Chytridiomycota</taxon>
        <taxon>Chytridiomycota incertae sedis</taxon>
        <taxon>Chytridiomycetes</taxon>
        <taxon>Lobulomycetales</taxon>
        <taxon>Lobulomycetaceae</taxon>
        <taxon>Clydaea</taxon>
    </lineage>
</organism>
<evidence type="ECO:0000256" key="2">
    <source>
        <dbReference type="ARBA" id="ARBA00009700"/>
    </source>
</evidence>
<proteinExistence type="inferred from homology"/>
<evidence type="ECO:0000256" key="5">
    <source>
        <dbReference type="ARBA" id="ARBA00023136"/>
    </source>
</evidence>